<keyword evidence="2 3" id="KW-0456">Lyase</keyword>
<evidence type="ECO:0000256" key="2">
    <source>
        <dbReference type="ARBA" id="ARBA00023239"/>
    </source>
</evidence>
<organism evidence="4 5">
    <name type="scientific">Methylobacterium soli</name>
    <dbReference type="NCBI Taxonomy" id="553447"/>
    <lineage>
        <taxon>Bacteria</taxon>
        <taxon>Pseudomonadati</taxon>
        <taxon>Pseudomonadota</taxon>
        <taxon>Alphaproteobacteria</taxon>
        <taxon>Hyphomicrobiales</taxon>
        <taxon>Methylobacteriaceae</taxon>
        <taxon>Methylobacterium</taxon>
    </lineage>
</organism>
<dbReference type="PANTHER" id="PTHR32022:SF10">
    <property type="entry name" value="D-GLUTAMATE CYCLASE, MITOCHONDRIAL"/>
    <property type="match status" value="1"/>
</dbReference>
<name>A0A6L3ST49_9HYPH</name>
<comment type="caution">
    <text evidence="4">The sequence shown here is derived from an EMBL/GenBank/DDBJ whole genome shotgun (WGS) entry which is preliminary data.</text>
</comment>
<sequence>MNRQIDQGSLAAAAPIAASMPAWSAREARQAIRRGDWRGHTVGLAPAHVQGNLVILPAALASDFLRFCQQNPKPCPLLAVSAPGARGLPALGEDLDIATDVPAYRLFENGHPVSEVSDVSGLWRDDFVSFVLGCSFSFEEALLAAGIPLRHVAQGRNVAMYRTNIPTSPAGPFHGPLVVSMRPMKAAAAIRAVQVTARMPAVHGAPIHLGDPRLIGIENIDRPDFGDPVAIEADEIPVFWACGVTPQAVVTAAAPALCITHSPGHMLITDLLNRDLPFA</sequence>
<dbReference type="NCBIfam" id="NF003969">
    <property type="entry name" value="PRK05463.1"/>
    <property type="match status" value="1"/>
</dbReference>
<dbReference type="SUPFAM" id="SSF160920">
    <property type="entry name" value="PSTPO5379-like"/>
    <property type="match status" value="1"/>
</dbReference>
<dbReference type="GO" id="GO:0016829">
    <property type="term" value="F:lyase activity"/>
    <property type="evidence" value="ECO:0007669"/>
    <property type="project" value="UniProtKB-KW"/>
</dbReference>
<dbReference type="PANTHER" id="PTHR32022">
    <property type="entry name" value="D-GLUTAMATE CYCLASE, MITOCHONDRIAL"/>
    <property type="match status" value="1"/>
</dbReference>
<dbReference type="EMBL" id="VZZK01000037">
    <property type="protein sequence ID" value="KAB1074530.1"/>
    <property type="molecule type" value="Genomic_DNA"/>
</dbReference>
<dbReference type="OrthoDB" id="149585at2"/>
<dbReference type="EC" id="4.2.1.-" evidence="3"/>
<reference evidence="4 5" key="1">
    <citation type="submission" date="2019-09" db="EMBL/GenBank/DDBJ databases">
        <title>YIM 48816 draft genome.</title>
        <authorList>
            <person name="Jiang L."/>
        </authorList>
    </citation>
    <scope>NUCLEOTIDE SEQUENCE [LARGE SCALE GENOMIC DNA]</scope>
    <source>
        <strain evidence="4 5">YIM 48816</strain>
    </source>
</reference>
<dbReference type="InterPro" id="IPR009906">
    <property type="entry name" value="D-Glu_cyclase"/>
</dbReference>
<comment type="similarity">
    <text evidence="1 3">Belongs to the D-glutamate cyclase family.</text>
</comment>
<dbReference type="Gene3D" id="3.30.2040.10">
    <property type="entry name" value="PSTPO5379-like domain"/>
    <property type="match status" value="1"/>
</dbReference>
<evidence type="ECO:0000256" key="3">
    <source>
        <dbReference type="HAMAP-Rule" id="MF_01830"/>
    </source>
</evidence>
<accession>A0A6L3ST49</accession>
<dbReference type="Proteomes" id="UP000474159">
    <property type="component" value="Unassembled WGS sequence"/>
</dbReference>
<dbReference type="InterPro" id="IPR038021">
    <property type="entry name" value="Putative_hydro-lyase"/>
</dbReference>
<protein>
    <recommendedName>
        <fullName evidence="3">Putative hydro-lyase F6X53_25970</fullName>
        <ecNumber evidence="3">4.2.1.-</ecNumber>
    </recommendedName>
</protein>
<proteinExistence type="inferred from homology"/>
<evidence type="ECO:0000313" key="5">
    <source>
        <dbReference type="Proteomes" id="UP000474159"/>
    </source>
</evidence>
<evidence type="ECO:0000313" key="4">
    <source>
        <dbReference type="EMBL" id="KAB1074530.1"/>
    </source>
</evidence>
<dbReference type="InterPro" id="IPR016938">
    <property type="entry name" value="UPF0317"/>
</dbReference>
<dbReference type="HAMAP" id="MF_01830">
    <property type="entry name" value="Hydro_lyase"/>
    <property type="match status" value="1"/>
</dbReference>
<dbReference type="FunFam" id="3.30.2040.10:FF:000001">
    <property type="entry name" value="D-glutamate cyclase, mitochondrial"/>
    <property type="match status" value="1"/>
</dbReference>
<dbReference type="PIRSF" id="PIRSF029755">
    <property type="entry name" value="UCP029755"/>
    <property type="match status" value="1"/>
</dbReference>
<dbReference type="Pfam" id="PF07286">
    <property type="entry name" value="D-Glu_cyclase"/>
    <property type="match status" value="1"/>
</dbReference>
<dbReference type="AlphaFoldDB" id="A0A6L3ST49"/>
<keyword evidence="5" id="KW-1185">Reference proteome</keyword>
<evidence type="ECO:0000256" key="1">
    <source>
        <dbReference type="ARBA" id="ARBA00007896"/>
    </source>
</evidence>
<dbReference type="Gene3D" id="3.40.1640.10">
    <property type="entry name" value="PSTPO5379-like"/>
    <property type="match status" value="1"/>
</dbReference>
<gene>
    <name evidence="4" type="ORF">F6X53_25970</name>
</gene>